<dbReference type="InterPro" id="IPR004088">
    <property type="entry name" value="KH_dom_type_1"/>
</dbReference>
<dbReference type="EMBL" id="CAJNDS010000503">
    <property type="protein sequence ID" value="CAE7213104.1"/>
    <property type="molecule type" value="Genomic_DNA"/>
</dbReference>
<feature type="region of interest" description="Disordered" evidence="2">
    <location>
        <begin position="75"/>
        <end position="94"/>
    </location>
</feature>
<evidence type="ECO:0000256" key="2">
    <source>
        <dbReference type="SAM" id="MobiDB-lite"/>
    </source>
</evidence>
<name>A0A812JN95_9DINO</name>
<dbReference type="Proteomes" id="UP000604046">
    <property type="component" value="Unassembled WGS sequence"/>
</dbReference>
<dbReference type="PROSITE" id="PS50084">
    <property type="entry name" value="KH_TYPE_1"/>
    <property type="match status" value="1"/>
</dbReference>
<evidence type="ECO:0000256" key="1">
    <source>
        <dbReference type="PROSITE-ProRule" id="PRU00117"/>
    </source>
</evidence>
<dbReference type="Gene3D" id="3.30.1370.10">
    <property type="entry name" value="K Homology domain, type 1"/>
    <property type="match status" value="1"/>
</dbReference>
<comment type="caution">
    <text evidence="4">The sequence shown here is derived from an EMBL/GenBank/DDBJ whole genome shotgun (WGS) entry which is preliminary data.</text>
</comment>
<proteinExistence type="predicted"/>
<dbReference type="OrthoDB" id="5204190at2759"/>
<reference evidence="4" key="1">
    <citation type="submission" date="2021-02" db="EMBL/GenBank/DDBJ databases">
        <authorList>
            <person name="Dougan E. K."/>
            <person name="Rhodes N."/>
            <person name="Thang M."/>
            <person name="Chan C."/>
        </authorList>
    </citation>
    <scope>NUCLEOTIDE SEQUENCE</scope>
</reference>
<sequence>MPAMAQCDLEVPVPAVYRGLIIGKGGETLKQLQGNFRVGIYVPKGDHQAAVHVKGPKSRCQECAQEIQAIIGRKARAPAQAKPKAKKAAGRKDLPHPARCPKCLKEINSVRSALEHLQSPMHVNLVADSCLEGVDDSLLTGRLGFAGLQKCLQTPGYRAFHEELGFNSEALLAVLDTLLRLQEELQSISPDRDWLQVESRLVVEWDDKAVAGPSIPITTAPELVDMMERCRLTRKPPLAKIPVLPAPLPRVDARQRKKNHAKGSHQYPAEPGSGRLGLAIMRKLGMDLASYDFVCGTSFIKALAGESNRLKDVYYLQQLRETVFVLHVPRSYHNQADAGHAVERLLCSNGKNTGVGMFVAATTLHVDGRKFMVTSEVDASDEAGDLMEIKSSKHARVVTPQAALQIAVNGSKSILCCSLNDEQTHLEDMWKISAEEVMQDHQQSLANAGQHMRLMLRKVLQHVRAHTDPDGSLVWRLTFDEQKLPVFHVAEDVRVLPLSLD</sequence>
<feature type="domain" description="K Homology" evidence="3">
    <location>
        <begin position="5"/>
        <end position="72"/>
    </location>
</feature>
<dbReference type="GO" id="GO:0003723">
    <property type="term" value="F:RNA binding"/>
    <property type="evidence" value="ECO:0007669"/>
    <property type="project" value="UniProtKB-UniRule"/>
</dbReference>
<dbReference type="InterPro" id="IPR036612">
    <property type="entry name" value="KH_dom_type_1_sf"/>
</dbReference>
<dbReference type="InterPro" id="IPR004087">
    <property type="entry name" value="KH_dom"/>
</dbReference>
<accession>A0A812JN95</accession>
<keyword evidence="1" id="KW-0694">RNA-binding</keyword>
<keyword evidence="5" id="KW-1185">Reference proteome</keyword>
<dbReference type="SMART" id="SM00322">
    <property type="entry name" value="KH"/>
    <property type="match status" value="1"/>
</dbReference>
<dbReference type="AlphaFoldDB" id="A0A812JN95"/>
<dbReference type="Pfam" id="PF00013">
    <property type="entry name" value="KH_1"/>
    <property type="match status" value="1"/>
</dbReference>
<dbReference type="SUPFAM" id="SSF54791">
    <property type="entry name" value="Eukaryotic type KH-domain (KH-domain type I)"/>
    <property type="match status" value="1"/>
</dbReference>
<protein>
    <recommendedName>
        <fullName evidence="3">K Homology domain-containing protein</fullName>
    </recommendedName>
</protein>
<evidence type="ECO:0000313" key="5">
    <source>
        <dbReference type="Proteomes" id="UP000604046"/>
    </source>
</evidence>
<organism evidence="4 5">
    <name type="scientific">Symbiodinium natans</name>
    <dbReference type="NCBI Taxonomy" id="878477"/>
    <lineage>
        <taxon>Eukaryota</taxon>
        <taxon>Sar</taxon>
        <taxon>Alveolata</taxon>
        <taxon>Dinophyceae</taxon>
        <taxon>Suessiales</taxon>
        <taxon>Symbiodiniaceae</taxon>
        <taxon>Symbiodinium</taxon>
    </lineage>
</organism>
<gene>
    <name evidence="4" type="ORF">SNAT2548_LOCUS7282</name>
</gene>
<evidence type="ECO:0000259" key="3">
    <source>
        <dbReference type="SMART" id="SM00322"/>
    </source>
</evidence>
<evidence type="ECO:0000313" key="4">
    <source>
        <dbReference type="EMBL" id="CAE7213104.1"/>
    </source>
</evidence>